<name>A0ACC2WSM9_9TREE</name>
<comment type="caution">
    <text evidence="1">The sequence shown here is derived from an EMBL/GenBank/DDBJ whole genome shotgun (WGS) entry which is preliminary data.</text>
</comment>
<reference evidence="1" key="1">
    <citation type="submission" date="2023-04" db="EMBL/GenBank/DDBJ databases">
        <title>Draft Genome sequencing of Naganishia species isolated from polar environments using Oxford Nanopore Technology.</title>
        <authorList>
            <person name="Leo P."/>
            <person name="Venkateswaran K."/>
        </authorList>
    </citation>
    <scope>NUCLEOTIDE SEQUENCE</scope>
    <source>
        <strain evidence="1">MNA-CCFEE 5425</strain>
    </source>
</reference>
<sequence length="486" mass="53328">MSSMDENFAGLHHLATEFRRQSTGLTAPHFTPSPLEKKAHDGPRLQPLLPFHDGDEMRKSSGTTTPKSSPISPIENEESQHTTGDAAYPSSQQHLWFSKNDTETTQPQPATASRATSIVDGTWADDAFPFEGPRLSIEDDIKLEIPPKPFGDRRAEKKWEIEWGHLLKEKSDGNEHVTGSKKKKGKEPAQYRQPLPPVVDAISWYSEQDFLRKIDPEIGASHFLPPTTSDQGNAKETTSRESSDRWDEAERIHEKYYDGRGPSHMSAAPTDQNNSKSDSATEGSREGERPKTPPMRRRRDGGRSGRGPRAHYYRTSSAAQPTKETQVIEADTTADAEAEPAATFPVKPSVLPTRGRRRRMRPIVWDDSPPHSNAGDTQTALSTSGTKAPTGEGSEKTQPFSFDDIIDKESGFLKPGSTATPSATTGDASQSAASQSTSRGSKFREDGRKFLRNFFRKGKDRGSTSSTLSGGSSNVGPSTNFTEQSS</sequence>
<evidence type="ECO:0000313" key="2">
    <source>
        <dbReference type="Proteomes" id="UP001243375"/>
    </source>
</evidence>
<dbReference type="Proteomes" id="UP001243375">
    <property type="component" value="Unassembled WGS sequence"/>
</dbReference>
<organism evidence="1 2">
    <name type="scientific">Naganishia vaughanmartiniae</name>
    <dbReference type="NCBI Taxonomy" id="1424756"/>
    <lineage>
        <taxon>Eukaryota</taxon>
        <taxon>Fungi</taxon>
        <taxon>Dikarya</taxon>
        <taxon>Basidiomycota</taxon>
        <taxon>Agaricomycotina</taxon>
        <taxon>Tremellomycetes</taxon>
        <taxon>Filobasidiales</taxon>
        <taxon>Filobasidiaceae</taxon>
        <taxon>Naganishia</taxon>
    </lineage>
</organism>
<evidence type="ECO:0000313" key="1">
    <source>
        <dbReference type="EMBL" id="KAJ9114760.1"/>
    </source>
</evidence>
<dbReference type="EMBL" id="JASBWU010000018">
    <property type="protein sequence ID" value="KAJ9114760.1"/>
    <property type="molecule type" value="Genomic_DNA"/>
</dbReference>
<protein>
    <submittedName>
        <fullName evidence="1">Uncharacterized protein</fullName>
    </submittedName>
</protein>
<keyword evidence="2" id="KW-1185">Reference proteome</keyword>
<accession>A0ACC2WSM9</accession>
<gene>
    <name evidence="1" type="ORF">QFC22_005636</name>
</gene>
<proteinExistence type="predicted"/>